<feature type="domain" description="PBP" evidence="2">
    <location>
        <begin position="32"/>
        <end position="279"/>
    </location>
</feature>
<dbReference type="PANTHER" id="PTHR30570">
    <property type="entry name" value="PERIPLASMIC PHOSPHATE BINDING COMPONENT OF PHOSPHATE ABC TRANSPORTER"/>
    <property type="match status" value="1"/>
</dbReference>
<proteinExistence type="predicted"/>
<keyword evidence="4" id="KW-1185">Reference proteome</keyword>
<dbReference type="SUPFAM" id="SSF53850">
    <property type="entry name" value="Periplasmic binding protein-like II"/>
    <property type="match status" value="1"/>
</dbReference>
<evidence type="ECO:0000259" key="2">
    <source>
        <dbReference type="Pfam" id="PF12849"/>
    </source>
</evidence>
<comment type="caution">
    <text evidence="3">The sequence shown here is derived from an EMBL/GenBank/DDBJ whole genome shotgun (WGS) entry which is preliminary data.</text>
</comment>
<dbReference type="InterPro" id="IPR050811">
    <property type="entry name" value="Phosphate_ABC_transporter"/>
</dbReference>
<organism evidence="3 4">
    <name type="scientific">Flavobacterium arundinis</name>
    <dbReference type="NCBI Taxonomy" id="3139143"/>
    <lineage>
        <taxon>Bacteria</taxon>
        <taxon>Pseudomonadati</taxon>
        <taxon>Bacteroidota</taxon>
        <taxon>Flavobacteriia</taxon>
        <taxon>Flavobacteriales</taxon>
        <taxon>Flavobacteriaceae</taxon>
        <taxon>Flavobacterium</taxon>
    </lineage>
</organism>
<reference evidence="3 4" key="1">
    <citation type="submission" date="2024-04" db="EMBL/GenBank/DDBJ databases">
        <title>Flavobacterium sp. DGU11 16S ribosomal RNA gene Genome sequencing and assembly.</title>
        <authorList>
            <person name="Park S."/>
        </authorList>
    </citation>
    <scope>NUCLEOTIDE SEQUENCE [LARGE SCALE GENOMIC DNA]</scope>
    <source>
        <strain evidence="3 4">DGU11</strain>
    </source>
</reference>
<name>A0ABU9I017_9FLAO</name>
<protein>
    <submittedName>
        <fullName evidence="3">Substrate-binding domain-containing protein</fullName>
    </submittedName>
</protein>
<evidence type="ECO:0000313" key="4">
    <source>
        <dbReference type="Proteomes" id="UP001464555"/>
    </source>
</evidence>
<dbReference type="Gene3D" id="3.40.190.10">
    <property type="entry name" value="Periplasmic binding protein-like II"/>
    <property type="match status" value="2"/>
</dbReference>
<dbReference type="PROSITE" id="PS51257">
    <property type="entry name" value="PROKAR_LIPOPROTEIN"/>
    <property type="match status" value="1"/>
</dbReference>
<sequence length="305" mass="33465">MKYTSVIIFTCITAGVLVFSCKKETTEGGFEGESLTYGKTTILVDNTVQPIVEDVLAVFHSVYDNAHINQANLTENEILQALQRDTAKVAILPRKLTAAEEAHFTSTGISPRVTEFAVDAIALITNSKVTDTVLDLQEVYNVLQGKASAKVPKLVFDNPNSSTVKELMRMAGVKSMPTSNVYALKSNEEVIKFVHDNPGSIGIVGVNWLLQPPLDLVKYVEKVRILALDNVKIDKGEKKYYQPSQSNIATGSYPLTRKLYVLNYQGKQGLGMGFATYISAPEGQRIILKSGLLPVTIPPREVEVK</sequence>
<dbReference type="EMBL" id="JBBYHR010000009">
    <property type="protein sequence ID" value="MEL1245763.1"/>
    <property type="molecule type" value="Genomic_DNA"/>
</dbReference>
<dbReference type="InterPro" id="IPR024370">
    <property type="entry name" value="PBP_domain"/>
</dbReference>
<gene>
    <name evidence="3" type="ORF">AAEO56_15935</name>
</gene>
<accession>A0ABU9I017</accession>
<dbReference type="RefSeq" id="WP_341698055.1">
    <property type="nucleotide sequence ID" value="NZ_JBBYHR010000009.1"/>
</dbReference>
<dbReference type="PANTHER" id="PTHR30570:SF1">
    <property type="entry name" value="PHOSPHATE-BINDING PROTEIN PSTS"/>
    <property type="match status" value="1"/>
</dbReference>
<dbReference type="Proteomes" id="UP001464555">
    <property type="component" value="Unassembled WGS sequence"/>
</dbReference>
<keyword evidence="1" id="KW-0732">Signal</keyword>
<evidence type="ECO:0000256" key="1">
    <source>
        <dbReference type="ARBA" id="ARBA00022729"/>
    </source>
</evidence>
<evidence type="ECO:0000313" key="3">
    <source>
        <dbReference type="EMBL" id="MEL1245763.1"/>
    </source>
</evidence>
<dbReference type="Pfam" id="PF12849">
    <property type="entry name" value="PBP_like_2"/>
    <property type="match status" value="1"/>
</dbReference>